<keyword evidence="4" id="KW-1185">Reference proteome</keyword>
<evidence type="ECO:0000313" key="4">
    <source>
        <dbReference type="Proteomes" id="UP001589896"/>
    </source>
</evidence>
<evidence type="ECO:0000259" key="2">
    <source>
        <dbReference type="Pfam" id="PF20208"/>
    </source>
</evidence>
<feature type="region of interest" description="Disordered" evidence="1">
    <location>
        <begin position="110"/>
        <end position="134"/>
    </location>
</feature>
<evidence type="ECO:0000256" key="1">
    <source>
        <dbReference type="SAM" id="MobiDB-lite"/>
    </source>
</evidence>
<evidence type="ECO:0000313" key="3">
    <source>
        <dbReference type="EMBL" id="MFC0681759.1"/>
    </source>
</evidence>
<dbReference type="Proteomes" id="UP001589896">
    <property type="component" value="Unassembled WGS sequence"/>
</dbReference>
<dbReference type="InterPro" id="IPR046699">
    <property type="entry name" value="ARPP-1"/>
</dbReference>
<dbReference type="EMBL" id="JBHLTG010000009">
    <property type="protein sequence ID" value="MFC0681759.1"/>
    <property type="molecule type" value="Genomic_DNA"/>
</dbReference>
<dbReference type="Pfam" id="PF20208">
    <property type="entry name" value="ARPP-1"/>
    <property type="match status" value="1"/>
</dbReference>
<feature type="domain" description="ARG and Rhodanese-Phosphatase-superfamily-associated" evidence="2">
    <location>
        <begin position="7"/>
        <end position="265"/>
    </location>
</feature>
<gene>
    <name evidence="3" type="ORF">ACFFGH_28340</name>
</gene>
<protein>
    <submittedName>
        <fullName evidence="3">ARPP-1 family domain-containing protein</fullName>
    </submittedName>
</protein>
<comment type="caution">
    <text evidence="3">The sequence shown here is derived from an EMBL/GenBank/DDBJ whole genome shotgun (WGS) entry which is preliminary data.</text>
</comment>
<organism evidence="3 4">
    <name type="scientific">Lysobacter korlensis</name>
    <dbReference type="NCBI Taxonomy" id="553636"/>
    <lineage>
        <taxon>Bacteria</taxon>
        <taxon>Pseudomonadati</taxon>
        <taxon>Pseudomonadota</taxon>
        <taxon>Gammaproteobacteria</taxon>
        <taxon>Lysobacterales</taxon>
        <taxon>Lysobacteraceae</taxon>
        <taxon>Lysobacter</taxon>
    </lineage>
</organism>
<dbReference type="RefSeq" id="WP_386674972.1">
    <property type="nucleotide sequence ID" value="NZ_JBHLTG010000009.1"/>
</dbReference>
<proteinExistence type="predicted"/>
<accession>A0ABV6RYS4</accession>
<name>A0ABV6RYS4_9GAMM</name>
<sequence length="299" mass="32257">MNGYAPLHVGHGVYQDGLTVFPIWGDGPSASGFSWNAADLRVTEREDGPAVSELLVQNGSAKPLVALEGDLVEGGWQDRMVARSLVLTPHEQRPLDALCVEARRWNGGMTHTSRGRRAAPSVRHGNVGRRAEHDTQSEVWGRIHRYEEQLGATASSSMLDHLDRSGGTPIRLIDGQRGVVLGIGGKILGAEIFGSAAALKTRWQGILDGALLDARLAPPVRTESRLARRFIRNLGAMPLVLEREAGIAHQVGSRNEQLTVSGIALGTPYDTAVAELFAEVDALLHLAAFNEEHPLLEMA</sequence>
<reference evidence="3 4" key="1">
    <citation type="submission" date="2024-09" db="EMBL/GenBank/DDBJ databases">
        <authorList>
            <person name="Sun Q."/>
            <person name="Mori K."/>
        </authorList>
    </citation>
    <scope>NUCLEOTIDE SEQUENCE [LARGE SCALE GENOMIC DNA]</scope>
    <source>
        <strain evidence="3 4">KCTC 23076</strain>
    </source>
</reference>